<proteinExistence type="predicted"/>
<reference evidence="1" key="1">
    <citation type="journal article" date="2013" name="J. Plant Res.">
        <title>Effect of fungi and light on seed germination of three Opuntia species from semiarid lands of central Mexico.</title>
        <authorList>
            <person name="Delgado-Sanchez P."/>
            <person name="Jimenez-Bremont J.F."/>
            <person name="Guerrero-Gonzalez Mde L."/>
            <person name="Flores J."/>
        </authorList>
    </citation>
    <scope>NUCLEOTIDE SEQUENCE</scope>
    <source>
        <tissue evidence="1">Cladode</tissue>
    </source>
</reference>
<dbReference type="AlphaFoldDB" id="A0A7C9A6X1"/>
<organism evidence="1">
    <name type="scientific">Opuntia streptacantha</name>
    <name type="common">Prickly pear cactus</name>
    <name type="synonym">Opuntia cardona</name>
    <dbReference type="NCBI Taxonomy" id="393608"/>
    <lineage>
        <taxon>Eukaryota</taxon>
        <taxon>Viridiplantae</taxon>
        <taxon>Streptophyta</taxon>
        <taxon>Embryophyta</taxon>
        <taxon>Tracheophyta</taxon>
        <taxon>Spermatophyta</taxon>
        <taxon>Magnoliopsida</taxon>
        <taxon>eudicotyledons</taxon>
        <taxon>Gunneridae</taxon>
        <taxon>Pentapetalae</taxon>
        <taxon>Caryophyllales</taxon>
        <taxon>Cactineae</taxon>
        <taxon>Cactaceae</taxon>
        <taxon>Opuntioideae</taxon>
        <taxon>Opuntia</taxon>
    </lineage>
</organism>
<reference evidence="1" key="2">
    <citation type="submission" date="2020-07" db="EMBL/GenBank/DDBJ databases">
        <authorList>
            <person name="Vera ALvarez R."/>
            <person name="Arias-Moreno D.M."/>
            <person name="Jimenez-Jacinto V."/>
            <person name="Jimenez-Bremont J.F."/>
            <person name="Swaminathan K."/>
            <person name="Moose S.P."/>
            <person name="Guerrero-Gonzalez M.L."/>
            <person name="Marino-Ramirez L."/>
            <person name="Landsman D."/>
            <person name="Rodriguez-Kessler M."/>
            <person name="Delgado-Sanchez P."/>
        </authorList>
    </citation>
    <scope>NUCLEOTIDE SEQUENCE</scope>
    <source>
        <tissue evidence="1">Cladode</tissue>
    </source>
</reference>
<sequence length="162" mass="17708">MTSLRPLIFSFNFILSSSHKTRAKLLTTPSFVKTPLSTSTPMPHTASTNRPLSFCSPIKGLPIIGTWAAMLSMMELYPKWVMNTPTASWAKTSVCGAQGTILPFSLLFSTNPSGKYTFKWSLRDQRNLTRLASSPWASAKISLGLGLANDPKLTYATELASC</sequence>
<name>A0A7C9A6X1_OPUST</name>
<evidence type="ECO:0000313" key="1">
    <source>
        <dbReference type="EMBL" id="MBA4659291.1"/>
    </source>
</evidence>
<protein>
    <submittedName>
        <fullName evidence="1">Uncharacterized protein</fullName>
    </submittedName>
</protein>
<dbReference type="EMBL" id="GISG01203463">
    <property type="protein sequence ID" value="MBA4659291.1"/>
    <property type="molecule type" value="Transcribed_RNA"/>
</dbReference>
<accession>A0A7C9A6X1</accession>